<dbReference type="SUPFAM" id="SSF75304">
    <property type="entry name" value="Amidase signature (AS) enzymes"/>
    <property type="match status" value="1"/>
</dbReference>
<feature type="domain" description="Amidase" evidence="8">
    <location>
        <begin position="27"/>
        <end position="467"/>
    </location>
</feature>
<comment type="catalytic activity">
    <reaction evidence="6 7">
        <text>L-glutamyl-tRNA(Gln) + L-glutamine + ATP + H2O = L-glutaminyl-tRNA(Gln) + L-glutamate + ADP + phosphate + H(+)</text>
        <dbReference type="Rhea" id="RHEA:17521"/>
        <dbReference type="Rhea" id="RHEA-COMP:9681"/>
        <dbReference type="Rhea" id="RHEA-COMP:9684"/>
        <dbReference type="ChEBI" id="CHEBI:15377"/>
        <dbReference type="ChEBI" id="CHEBI:15378"/>
        <dbReference type="ChEBI" id="CHEBI:29985"/>
        <dbReference type="ChEBI" id="CHEBI:30616"/>
        <dbReference type="ChEBI" id="CHEBI:43474"/>
        <dbReference type="ChEBI" id="CHEBI:58359"/>
        <dbReference type="ChEBI" id="CHEBI:78520"/>
        <dbReference type="ChEBI" id="CHEBI:78521"/>
        <dbReference type="ChEBI" id="CHEBI:456216"/>
        <dbReference type="EC" id="6.3.5.7"/>
    </reaction>
</comment>
<dbReference type="InterPro" id="IPR036928">
    <property type="entry name" value="AS_sf"/>
</dbReference>
<dbReference type="HAMAP" id="MF_00120">
    <property type="entry name" value="GatA"/>
    <property type="match status" value="1"/>
</dbReference>
<dbReference type="HOGENOM" id="CLU_009600_0_3_0"/>
<comment type="function">
    <text evidence="7">Allows the formation of correctly charged Gln-tRNA(Gln) through the transamidation of misacylated Glu-tRNA(Gln) in organisms which lack glutaminyl-tRNA synthetase. The reaction takes place in the presence of glutamine and ATP through an activated gamma-phospho-Glu-tRNA(Gln).</text>
</comment>
<comment type="subunit">
    <text evidence="7">Heterotrimer of A, B and C subunits.</text>
</comment>
<keyword evidence="5 7" id="KW-0648">Protein biosynthesis</keyword>
<evidence type="ECO:0000256" key="5">
    <source>
        <dbReference type="ARBA" id="ARBA00022917"/>
    </source>
</evidence>
<dbReference type="eggNOG" id="COG0154">
    <property type="taxonomic scope" value="Bacteria"/>
</dbReference>
<evidence type="ECO:0000259" key="8">
    <source>
        <dbReference type="Pfam" id="PF01425"/>
    </source>
</evidence>
<dbReference type="GO" id="GO:0005524">
    <property type="term" value="F:ATP binding"/>
    <property type="evidence" value="ECO:0007669"/>
    <property type="project" value="UniProtKB-KW"/>
</dbReference>
<dbReference type="PANTHER" id="PTHR11895">
    <property type="entry name" value="TRANSAMIDASE"/>
    <property type="match status" value="1"/>
</dbReference>
<dbReference type="GO" id="GO:0050567">
    <property type="term" value="F:glutaminyl-tRNA synthase (glutamine-hydrolyzing) activity"/>
    <property type="evidence" value="ECO:0007669"/>
    <property type="project" value="UniProtKB-UniRule"/>
</dbReference>
<dbReference type="PROSITE" id="PS00571">
    <property type="entry name" value="AMIDASES"/>
    <property type="match status" value="1"/>
</dbReference>
<dbReference type="GO" id="GO:0016740">
    <property type="term" value="F:transferase activity"/>
    <property type="evidence" value="ECO:0007669"/>
    <property type="project" value="UniProtKB-KW"/>
</dbReference>
<evidence type="ECO:0000313" key="9">
    <source>
        <dbReference type="EMBL" id="EEO39584.1"/>
    </source>
</evidence>
<dbReference type="PIRSF" id="PIRSF001221">
    <property type="entry name" value="Amidase_fungi"/>
    <property type="match status" value="1"/>
</dbReference>
<dbReference type="InterPro" id="IPR023631">
    <property type="entry name" value="Amidase_dom"/>
</dbReference>
<dbReference type="EC" id="6.3.5.7" evidence="7"/>
<comment type="similarity">
    <text evidence="1 7">Belongs to the amidase family. GatA subfamily.</text>
</comment>
<feature type="active site" description="Charge relay system" evidence="7">
    <location>
        <position position="82"/>
    </location>
</feature>
<evidence type="ECO:0000256" key="7">
    <source>
        <dbReference type="HAMAP-Rule" id="MF_00120"/>
    </source>
</evidence>
<dbReference type="Pfam" id="PF01425">
    <property type="entry name" value="Amidase"/>
    <property type="match status" value="1"/>
</dbReference>
<protein>
    <recommendedName>
        <fullName evidence="7">Glutamyl-tRNA(Gln) amidotransferase subunit A</fullName>
        <shortName evidence="7">Glu-ADT subunit A</shortName>
        <ecNumber evidence="7">6.3.5.7</ecNumber>
    </recommendedName>
</protein>
<dbReference type="EMBL" id="ACDE02000013">
    <property type="protein sequence ID" value="EEO39584.1"/>
    <property type="molecule type" value="Genomic_DNA"/>
</dbReference>
<keyword evidence="3 7" id="KW-0547">Nucleotide-binding</keyword>
<keyword evidence="4 7" id="KW-0067">ATP-binding</keyword>
<evidence type="ECO:0000256" key="4">
    <source>
        <dbReference type="ARBA" id="ARBA00022840"/>
    </source>
</evidence>
<dbReference type="Gene3D" id="3.90.1300.10">
    <property type="entry name" value="Amidase signature (AS) domain"/>
    <property type="match status" value="1"/>
</dbReference>
<dbReference type="InterPro" id="IPR020556">
    <property type="entry name" value="Amidase_CS"/>
</dbReference>
<reference evidence="9 10" key="1">
    <citation type="submission" date="2011-10" db="EMBL/GenBank/DDBJ databases">
        <title>The Genome Sequence of Fusobacterium sp. 4_1_13.</title>
        <authorList>
            <consortium name="The Broad Institute Genome Sequencing Platform"/>
            <person name="Earl A."/>
            <person name="Ward D."/>
            <person name="Feldgarden M."/>
            <person name="Gevers D."/>
            <person name="Strauss J."/>
            <person name="Ambrose C."/>
            <person name="Allen-Vercoe E."/>
            <person name="Young S.K."/>
            <person name="Zeng Q."/>
            <person name="Gargeya S."/>
            <person name="Fitzgerald M."/>
            <person name="Haas B."/>
            <person name="Abouelleil A."/>
            <person name="Alvarado L."/>
            <person name="Arachchi H.M."/>
            <person name="Berlin A."/>
            <person name="Brown A."/>
            <person name="Chapman S.B."/>
            <person name="Chen Z."/>
            <person name="Dunbar C."/>
            <person name="Freedman E."/>
            <person name="Gearin G."/>
            <person name="Goldberg J."/>
            <person name="Griggs A."/>
            <person name="Gujja S."/>
            <person name="Heiman D."/>
            <person name="Howarth C."/>
            <person name="Larson L."/>
            <person name="Lui A."/>
            <person name="MacDonald P.J."/>
            <person name="Montmayeur A."/>
            <person name="Murphy C."/>
            <person name="Neiman D."/>
            <person name="Pearson M."/>
            <person name="Priest M."/>
            <person name="Roberts A."/>
            <person name="Saif S."/>
            <person name="Shea T."/>
            <person name="Shenoy N."/>
            <person name="Sisk P."/>
            <person name="Stolte C."/>
            <person name="Sykes S."/>
            <person name="Wortman J."/>
            <person name="Nusbaum C."/>
            <person name="Birren B."/>
        </authorList>
    </citation>
    <scope>NUCLEOTIDE SEQUENCE [LARGE SCALE GENOMIC DNA]</scope>
    <source>
        <strain evidence="9 10">4_1_13</strain>
    </source>
</reference>
<dbReference type="RefSeq" id="WP_008797446.1">
    <property type="nucleotide sequence ID" value="NZ_KQ235735.1"/>
</dbReference>
<dbReference type="AlphaFoldDB" id="A0A0M1VT05"/>
<accession>A0A0M1VT05</accession>
<organism evidence="9 10">
    <name type="scientific">Fusobacterium vincentii 4_1_13</name>
    <dbReference type="NCBI Taxonomy" id="469606"/>
    <lineage>
        <taxon>Bacteria</taxon>
        <taxon>Fusobacteriati</taxon>
        <taxon>Fusobacteriota</taxon>
        <taxon>Fusobacteriia</taxon>
        <taxon>Fusobacteriales</taxon>
        <taxon>Fusobacteriaceae</taxon>
        <taxon>Fusobacterium</taxon>
    </lineage>
</organism>
<dbReference type="PANTHER" id="PTHR11895:SF151">
    <property type="entry name" value="GLUTAMYL-TRNA(GLN) AMIDOTRANSFERASE SUBUNIT A"/>
    <property type="match status" value="1"/>
</dbReference>
<evidence type="ECO:0000256" key="3">
    <source>
        <dbReference type="ARBA" id="ARBA00022741"/>
    </source>
</evidence>
<evidence type="ECO:0000256" key="1">
    <source>
        <dbReference type="ARBA" id="ARBA00008069"/>
    </source>
</evidence>
<dbReference type="Proteomes" id="UP000004925">
    <property type="component" value="Unassembled WGS sequence"/>
</dbReference>
<comment type="caution">
    <text evidence="9">The sequence shown here is derived from an EMBL/GenBank/DDBJ whole genome shotgun (WGS) entry which is preliminary data.</text>
</comment>
<evidence type="ECO:0000256" key="6">
    <source>
        <dbReference type="ARBA" id="ARBA00047407"/>
    </source>
</evidence>
<feature type="active site" description="Acyl-ester intermediate" evidence="7">
    <location>
        <position position="181"/>
    </location>
</feature>
<feature type="active site" description="Charge relay system" evidence="7">
    <location>
        <position position="157"/>
    </location>
</feature>
<dbReference type="GO" id="GO:0030956">
    <property type="term" value="C:glutamyl-tRNA(Gln) amidotransferase complex"/>
    <property type="evidence" value="ECO:0007669"/>
    <property type="project" value="InterPro"/>
</dbReference>
<keyword evidence="9" id="KW-0808">Transferase</keyword>
<dbReference type="GO" id="GO:0006412">
    <property type="term" value="P:translation"/>
    <property type="evidence" value="ECO:0007669"/>
    <property type="project" value="UniProtKB-UniRule"/>
</dbReference>
<sequence>MVYNNLYELTAKELRDKFLSDELSAVEIVNSFYERIEKVEDKIKSFVSLRKDIAINEAKKLDEKKKNGEKLGKLAGIPIAIKDNILMEGGKSTSCSKILENYIGIYDSTVVKKLKEEDAIIIGVTNMDEFAMGSTTKTSFHHMTSNPWDLDRVPGGSSGGAAASVAAQEVPISLGSDTGGSVRQPASFCGVVGLKPTYGRISRYGLMAFASSLDQIGTLAKTVEDVAICMNVIAGADDYDATVSKKEVPDYTKFLNKDIKGLKVGLPKEYFIEGLNTEIKNIIDNSVKALRELGAEVVEVSLPHTKYAVPTYYVLAPAEASSNLARFDGIRYGYRAKDYTDLESLYVKTRSEGFGAEVKRRIMIGTYVLSAGFYDAYFKKAQKVRTLIKQDFENVLNKVDVILTPVAPSVAFKLSDTKTPIELYLEDIFTISANLAGVPAISLPGGLVNNLPVGVQFMGRPFDEETLIKVADALEKKIGRLNLPKLD</sequence>
<evidence type="ECO:0000256" key="2">
    <source>
        <dbReference type="ARBA" id="ARBA00022598"/>
    </source>
</evidence>
<name>A0A0M1VT05_FUSVC</name>
<dbReference type="InterPro" id="IPR004412">
    <property type="entry name" value="GatA"/>
</dbReference>
<proteinExistence type="inferred from homology"/>
<evidence type="ECO:0000313" key="10">
    <source>
        <dbReference type="Proteomes" id="UP000004925"/>
    </source>
</evidence>
<keyword evidence="2 7" id="KW-0436">Ligase</keyword>
<gene>
    <name evidence="7" type="primary">gatA</name>
    <name evidence="9" type="ORF">FSCG_00297</name>
</gene>
<dbReference type="InterPro" id="IPR000120">
    <property type="entry name" value="Amidase"/>
</dbReference>
<dbReference type="NCBIfam" id="TIGR00132">
    <property type="entry name" value="gatA"/>
    <property type="match status" value="1"/>
</dbReference>